<dbReference type="GO" id="GO:0061630">
    <property type="term" value="F:ubiquitin protein ligase activity"/>
    <property type="evidence" value="ECO:0007669"/>
    <property type="project" value="TreeGrafter"/>
</dbReference>
<dbReference type="AlphaFoldDB" id="A0AAV9XH93"/>
<evidence type="ECO:0008006" key="3">
    <source>
        <dbReference type="Google" id="ProtNLM"/>
    </source>
</evidence>
<dbReference type="PANTHER" id="PTHR31531:SF2">
    <property type="entry name" value="E3 UBIQUITIN-PROTEIN LIGASE E3D"/>
    <property type="match status" value="1"/>
</dbReference>
<dbReference type="GO" id="GO:0005634">
    <property type="term" value="C:nucleus"/>
    <property type="evidence" value="ECO:0007669"/>
    <property type="project" value="TreeGrafter"/>
</dbReference>
<name>A0AAV9XH93_9PEZI</name>
<organism evidence="1 2">
    <name type="scientific">Orbilia ellipsospora</name>
    <dbReference type="NCBI Taxonomy" id="2528407"/>
    <lineage>
        <taxon>Eukaryota</taxon>
        <taxon>Fungi</taxon>
        <taxon>Dikarya</taxon>
        <taxon>Ascomycota</taxon>
        <taxon>Pezizomycotina</taxon>
        <taxon>Orbiliomycetes</taxon>
        <taxon>Orbiliales</taxon>
        <taxon>Orbiliaceae</taxon>
        <taxon>Orbilia</taxon>
    </lineage>
</organism>
<dbReference type="GO" id="GO:0006513">
    <property type="term" value="P:protein monoubiquitination"/>
    <property type="evidence" value="ECO:0007669"/>
    <property type="project" value="TreeGrafter"/>
</dbReference>
<dbReference type="GO" id="GO:0051865">
    <property type="term" value="P:protein autoubiquitination"/>
    <property type="evidence" value="ECO:0007669"/>
    <property type="project" value="TreeGrafter"/>
</dbReference>
<evidence type="ECO:0000313" key="2">
    <source>
        <dbReference type="Proteomes" id="UP001365542"/>
    </source>
</evidence>
<protein>
    <recommendedName>
        <fullName evidence="3">Ubiquitin-conjugating enzyme E2-binding protein</fullName>
    </recommendedName>
</protein>
<dbReference type="Proteomes" id="UP001365542">
    <property type="component" value="Unassembled WGS sequence"/>
</dbReference>
<dbReference type="GO" id="GO:0030332">
    <property type="term" value="F:cyclin binding"/>
    <property type="evidence" value="ECO:0007669"/>
    <property type="project" value="TreeGrafter"/>
</dbReference>
<dbReference type="GO" id="GO:0005829">
    <property type="term" value="C:cytosol"/>
    <property type="evidence" value="ECO:0007669"/>
    <property type="project" value="TreeGrafter"/>
</dbReference>
<dbReference type="GO" id="GO:0031624">
    <property type="term" value="F:ubiquitin conjugating enzyme binding"/>
    <property type="evidence" value="ECO:0007669"/>
    <property type="project" value="TreeGrafter"/>
</dbReference>
<proteinExistence type="predicted"/>
<comment type="caution">
    <text evidence="1">The sequence shown here is derived from an EMBL/GenBank/DDBJ whole genome shotgun (WGS) entry which is preliminary data.</text>
</comment>
<keyword evidence="2" id="KW-1185">Reference proteome</keyword>
<sequence>MPDLLYFCELLSNIKQVSVSIDLQHDQQLPASVSLHPSRRVLTIAFGTDIAHIVLPVPIACQTKTLPPSTTYRLRACQSFLSSTSFESLASSPPVPWDASNLTDDVSIYCTTCTTRIVPRGKVQTWKNLPSEHWADLMDLWHCHKPHDEHKTNPDGGKYAGVGRILAEPSLGLVDQMYVLLARNDCENIDCEKNVGTNEAETIICQTCKSPLGIVDAKSDGVRLMKWSLALTFGTDDEKDKDELESYTMQQWLSAQFITLADTTGQRKLLVKPGASLLSQEHLDGSGLRAEEAEEGVHLWVFNPNTLVTRSGKPTATRALKIYYQHLGSKEALDQLGDIETVYLPVGVYHRFRKTLDEVNTRLPEDLRTWAGNWMGGWLERF</sequence>
<dbReference type="GO" id="GO:0000209">
    <property type="term" value="P:protein polyubiquitination"/>
    <property type="evidence" value="ECO:0007669"/>
    <property type="project" value="TreeGrafter"/>
</dbReference>
<reference evidence="1 2" key="1">
    <citation type="submission" date="2019-10" db="EMBL/GenBank/DDBJ databases">
        <authorList>
            <person name="Palmer J.M."/>
        </authorList>
    </citation>
    <scope>NUCLEOTIDE SEQUENCE [LARGE SCALE GENOMIC DNA]</scope>
    <source>
        <strain evidence="1 2">TWF694</strain>
    </source>
</reference>
<gene>
    <name evidence="1" type="ORF">TWF694_008368</name>
</gene>
<dbReference type="GO" id="GO:0000151">
    <property type="term" value="C:ubiquitin ligase complex"/>
    <property type="evidence" value="ECO:0007669"/>
    <property type="project" value="TreeGrafter"/>
</dbReference>
<evidence type="ECO:0000313" key="1">
    <source>
        <dbReference type="EMBL" id="KAK6540987.1"/>
    </source>
</evidence>
<dbReference type="GO" id="GO:0043161">
    <property type="term" value="P:proteasome-mediated ubiquitin-dependent protein catabolic process"/>
    <property type="evidence" value="ECO:0007669"/>
    <property type="project" value="TreeGrafter"/>
</dbReference>
<dbReference type="PANTHER" id="PTHR31531">
    <property type="entry name" value="E3 UBIQUITIN-PROTEIN LIGASE E3D FAMILY MEMBER"/>
    <property type="match status" value="1"/>
</dbReference>
<dbReference type="Pfam" id="PF09814">
    <property type="entry name" value="HECT_2"/>
    <property type="match status" value="1"/>
</dbReference>
<dbReference type="EMBL" id="JAVHJO010000004">
    <property type="protein sequence ID" value="KAK6540987.1"/>
    <property type="molecule type" value="Genomic_DNA"/>
</dbReference>
<accession>A0AAV9XH93</accession>
<dbReference type="InterPro" id="IPR019193">
    <property type="entry name" value="UBQ-conj_enz_E2-bd_prot"/>
</dbReference>